<feature type="region of interest" description="Disordered" evidence="8">
    <location>
        <begin position="670"/>
        <end position="699"/>
    </location>
</feature>
<evidence type="ECO:0000313" key="12">
    <source>
        <dbReference type="EMBL" id="GAA1603763.1"/>
    </source>
</evidence>
<keyword evidence="2" id="KW-1003">Cell membrane</keyword>
<feature type="transmembrane region" description="Helical" evidence="9">
    <location>
        <begin position="374"/>
        <end position="397"/>
    </location>
</feature>
<comment type="caution">
    <text evidence="12">The sequence shown here is derived from an EMBL/GenBank/DDBJ whole genome shotgun (WGS) entry which is preliminary data.</text>
</comment>
<evidence type="ECO:0000256" key="2">
    <source>
        <dbReference type="ARBA" id="ARBA00022475"/>
    </source>
</evidence>
<dbReference type="EMBL" id="BAAAPH010000033">
    <property type="protein sequence ID" value="GAA1603763.1"/>
    <property type="molecule type" value="Genomic_DNA"/>
</dbReference>
<feature type="region of interest" description="Disordered" evidence="8">
    <location>
        <begin position="509"/>
        <end position="539"/>
    </location>
</feature>
<feature type="transmembrane region" description="Helical" evidence="9">
    <location>
        <begin position="436"/>
        <end position="454"/>
    </location>
</feature>
<feature type="domain" description="Glycosyltransferase RgtA/B/C/D-like" evidence="10">
    <location>
        <begin position="77"/>
        <end position="238"/>
    </location>
</feature>
<evidence type="ECO:0000256" key="6">
    <source>
        <dbReference type="ARBA" id="ARBA00022989"/>
    </source>
</evidence>
<organism evidence="12 13">
    <name type="scientific">Kribbella hippodromi</name>
    <dbReference type="NCBI Taxonomy" id="434347"/>
    <lineage>
        <taxon>Bacteria</taxon>
        <taxon>Bacillati</taxon>
        <taxon>Actinomycetota</taxon>
        <taxon>Actinomycetes</taxon>
        <taxon>Propionibacteriales</taxon>
        <taxon>Kribbellaceae</taxon>
        <taxon>Kribbella</taxon>
    </lineage>
</organism>
<keyword evidence="5 9" id="KW-0812">Transmembrane</keyword>
<feature type="transmembrane region" description="Helical" evidence="9">
    <location>
        <begin position="404"/>
        <end position="424"/>
    </location>
</feature>
<feature type="transmembrane region" description="Helical" evidence="9">
    <location>
        <begin position="225"/>
        <end position="246"/>
    </location>
</feature>
<keyword evidence="7 9" id="KW-0472">Membrane</keyword>
<dbReference type="InterPro" id="IPR056785">
    <property type="entry name" value="YkcA/B-like_C"/>
</dbReference>
<evidence type="ECO:0000256" key="4">
    <source>
        <dbReference type="ARBA" id="ARBA00022679"/>
    </source>
</evidence>
<keyword evidence="4" id="KW-0808">Transferase</keyword>
<keyword evidence="6 9" id="KW-1133">Transmembrane helix</keyword>
<feature type="compositionally biased region" description="Polar residues" evidence="8">
    <location>
        <begin position="670"/>
        <end position="683"/>
    </location>
</feature>
<dbReference type="RefSeq" id="WP_344240749.1">
    <property type="nucleotide sequence ID" value="NZ_BAAAPH010000033.1"/>
</dbReference>
<sequence length="699" mass="73784">MTAATEAAIEALPRAKRLWRGRALAAICLLAGMLYAWKIGDGQLGNTYYSAAVKSMTDSFPNFLFGSLDPYGVITVDKPPMALWPQAISVLIFGFHGWALLLPQVIEGVAAVLLLHRTVRMWAGDGVALLAALFFALTPVTVVINRDNNPDTLLVLLLVASAYAVTRSVQAPSARTRTTWLLWCAFFVGCGFLTKMLQAWIVVPALGLAFLAGTTGPLKRRVLDLLGAGAVLIVSSFWWVAVHTWWPGRKPYIGGSSDGTAWNLIFGYNGFGRIAGDGQVGGMITVQDGKTTTGSFGGTPGLFRMFNELVGGQISWLLPLALVVLVAVSVAEVRAIVRKAIGDPATRAGWFLWGSWLLISALVFSFAQGIMHPYYTTALAPAIASLCAAGLAVLWRWYKHSHSLSWVVLPAGIAITAAWAFVLISRDTTWYSWSRWAVAAGTTAALLGLITGRLPGERPILAPQAGRLSGERRAVLGRPALAVGVVALLLTPATWSVAAATVNANGNTPAAGPAPTGPPGGSGLVMSPGPGVQHKPAQVQGRPETVIGGGSGAAKLTDEQRRILAYAERNAPGADIALAINADAGTLAPFIMESDATVIGMGGFNGGDNAPSTDQLQQWIESGKLRYILSAAPGQQNQPMPGGGKGQRRAANQQQRQTWIEQHCTVVSPTEYSSNPGTTQQPSAPAMLGSPPTTLYHCT</sequence>
<feature type="transmembrane region" description="Helical" evidence="9">
    <location>
        <begin position="87"/>
        <end position="115"/>
    </location>
</feature>
<dbReference type="InterPro" id="IPR050297">
    <property type="entry name" value="LipidA_mod_glycosyltrf_83"/>
</dbReference>
<protein>
    <submittedName>
        <fullName evidence="12">Glycosyltransferase family 39 protein</fullName>
    </submittedName>
</protein>
<dbReference type="PANTHER" id="PTHR33908:SF3">
    <property type="entry name" value="UNDECAPRENYL PHOSPHATE-ALPHA-4-AMINO-4-DEOXY-L-ARABINOSE ARABINOSYL TRANSFERASE"/>
    <property type="match status" value="1"/>
</dbReference>
<reference evidence="12 13" key="1">
    <citation type="journal article" date="2019" name="Int. J. Syst. Evol. Microbiol.">
        <title>The Global Catalogue of Microorganisms (GCM) 10K type strain sequencing project: providing services to taxonomists for standard genome sequencing and annotation.</title>
        <authorList>
            <consortium name="The Broad Institute Genomics Platform"/>
            <consortium name="The Broad Institute Genome Sequencing Center for Infectious Disease"/>
            <person name="Wu L."/>
            <person name="Ma J."/>
        </authorList>
    </citation>
    <scope>NUCLEOTIDE SEQUENCE [LARGE SCALE GENOMIC DNA]</scope>
    <source>
        <strain evidence="12 13">JCM 15572</strain>
    </source>
</reference>
<feature type="transmembrane region" description="Helical" evidence="9">
    <location>
        <begin position="127"/>
        <end position="144"/>
    </location>
</feature>
<evidence type="ECO:0000256" key="1">
    <source>
        <dbReference type="ARBA" id="ARBA00004651"/>
    </source>
</evidence>
<dbReference type="PANTHER" id="PTHR33908">
    <property type="entry name" value="MANNOSYLTRANSFERASE YKCB-RELATED"/>
    <property type="match status" value="1"/>
</dbReference>
<feature type="transmembrane region" description="Helical" evidence="9">
    <location>
        <begin position="475"/>
        <end position="495"/>
    </location>
</feature>
<dbReference type="Pfam" id="PF13231">
    <property type="entry name" value="PMT_2"/>
    <property type="match status" value="1"/>
</dbReference>
<evidence type="ECO:0000256" key="7">
    <source>
        <dbReference type="ARBA" id="ARBA00023136"/>
    </source>
</evidence>
<keyword evidence="13" id="KW-1185">Reference proteome</keyword>
<proteinExistence type="predicted"/>
<accession>A0ABN2ECZ2</accession>
<comment type="subcellular location">
    <subcellularLocation>
        <location evidence="1">Cell membrane</location>
        <topology evidence="1">Multi-pass membrane protein</topology>
    </subcellularLocation>
</comment>
<evidence type="ECO:0000259" key="10">
    <source>
        <dbReference type="Pfam" id="PF13231"/>
    </source>
</evidence>
<feature type="region of interest" description="Disordered" evidence="8">
    <location>
        <begin position="634"/>
        <end position="657"/>
    </location>
</feature>
<name>A0ABN2ECZ2_9ACTN</name>
<dbReference type="InterPro" id="IPR038731">
    <property type="entry name" value="RgtA/B/C-like"/>
</dbReference>
<feature type="domain" description="Putative mannosyltransferase YkcA/B-like C-terminal" evidence="11">
    <location>
        <begin position="564"/>
        <end position="663"/>
    </location>
</feature>
<feature type="transmembrane region" description="Helical" evidence="9">
    <location>
        <begin position="23"/>
        <end position="40"/>
    </location>
</feature>
<evidence type="ECO:0000259" key="11">
    <source>
        <dbReference type="Pfam" id="PF24878"/>
    </source>
</evidence>
<gene>
    <name evidence="12" type="ORF">GCM10009804_70200</name>
</gene>
<feature type="transmembrane region" description="Helical" evidence="9">
    <location>
        <begin position="314"/>
        <end position="337"/>
    </location>
</feature>
<feature type="transmembrane region" description="Helical" evidence="9">
    <location>
        <begin position="200"/>
        <end position="218"/>
    </location>
</feature>
<feature type="transmembrane region" description="Helical" evidence="9">
    <location>
        <begin position="349"/>
        <end position="368"/>
    </location>
</feature>
<evidence type="ECO:0000256" key="8">
    <source>
        <dbReference type="SAM" id="MobiDB-lite"/>
    </source>
</evidence>
<evidence type="ECO:0000256" key="9">
    <source>
        <dbReference type="SAM" id="Phobius"/>
    </source>
</evidence>
<evidence type="ECO:0000256" key="3">
    <source>
        <dbReference type="ARBA" id="ARBA00022676"/>
    </source>
</evidence>
<evidence type="ECO:0000256" key="5">
    <source>
        <dbReference type="ARBA" id="ARBA00022692"/>
    </source>
</evidence>
<dbReference type="Pfam" id="PF24878">
    <property type="entry name" value="YkcB_C"/>
    <property type="match status" value="1"/>
</dbReference>
<keyword evidence="3" id="KW-0328">Glycosyltransferase</keyword>
<dbReference type="Proteomes" id="UP001501705">
    <property type="component" value="Unassembled WGS sequence"/>
</dbReference>
<evidence type="ECO:0000313" key="13">
    <source>
        <dbReference type="Proteomes" id="UP001501705"/>
    </source>
</evidence>